<keyword evidence="1" id="KW-0472">Membrane</keyword>
<reference evidence="2" key="1">
    <citation type="journal article" date="2020" name="Nature">
        <title>Giant virus diversity and host interactions through global metagenomics.</title>
        <authorList>
            <person name="Schulz F."/>
            <person name="Roux S."/>
            <person name="Paez-Espino D."/>
            <person name="Jungbluth S."/>
            <person name="Walsh D.A."/>
            <person name="Denef V.J."/>
            <person name="McMahon K.D."/>
            <person name="Konstantinidis K.T."/>
            <person name="Eloe-Fadrosh E.A."/>
            <person name="Kyrpides N.C."/>
            <person name="Woyke T."/>
        </authorList>
    </citation>
    <scope>NUCLEOTIDE SEQUENCE</scope>
    <source>
        <strain evidence="2">GVMAG-M-3300023174-129</strain>
    </source>
</reference>
<accession>A0A6C0D7S9</accession>
<feature type="transmembrane region" description="Helical" evidence="1">
    <location>
        <begin position="57"/>
        <end position="82"/>
    </location>
</feature>
<feature type="transmembrane region" description="Helical" evidence="1">
    <location>
        <begin position="23"/>
        <end position="45"/>
    </location>
</feature>
<evidence type="ECO:0000313" key="2">
    <source>
        <dbReference type="EMBL" id="QHT12412.1"/>
    </source>
</evidence>
<organism evidence="2">
    <name type="scientific">viral metagenome</name>
    <dbReference type="NCBI Taxonomy" id="1070528"/>
    <lineage>
        <taxon>unclassified sequences</taxon>
        <taxon>metagenomes</taxon>
        <taxon>organismal metagenomes</taxon>
    </lineage>
</organism>
<keyword evidence="1" id="KW-0812">Transmembrane</keyword>
<dbReference type="EMBL" id="MN739545">
    <property type="protein sequence ID" value="QHT12412.1"/>
    <property type="molecule type" value="Genomic_DNA"/>
</dbReference>
<sequence>MADNRLNEPPYTRDISNETVCNYYYYLSVAILLIGTLSLFAHVYLLFNGPGKLRGAVIFNLIMTLLSLGIAYYIYLFAFLICSRSLLDKKQ</sequence>
<keyword evidence="1" id="KW-1133">Transmembrane helix</keyword>
<protein>
    <submittedName>
        <fullName evidence="2">Uncharacterized protein</fullName>
    </submittedName>
</protein>
<name>A0A6C0D7S9_9ZZZZ</name>
<evidence type="ECO:0000256" key="1">
    <source>
        <dbReference type="SAM" id="Phobius"/>
    </source>
</evidence>
<proteinExistence type="predicted"/>
<dbReference type="AlphaFoldDB" id="A0A6C0D7S9"/>